<evidence type="ECO:0000313" key="1">
    <source>
        <dbReference type="Proteomes" id="UP000694846"/>
    </source>
</evidence>
<sequence>MSLQITAAAYVYIHLILEKNNRRRKRWWQTQLFTRRSKFGRNSLLNDLRTQEINGQFQNFMRMSSSYFDLLINLIGPKIVKTETILREPIWVKDRLAVTLRFLATDESFTSLQHLLKMSKQVISNIVKLDLT</sequence>
<dbReference type="GeneID" id="112688169"/>
<organism evidence="1 2">
    <name type="scientific">Sipha flava</name>
    <name type="common">yellow sugarcane aphid</name>
    <dbReference type="NCBI Taxonomy" id="143950"/>
    <lineage>
        <taxon>Eukaryota</taxon>
        <taxon>Metazoa</taxon>
        <taxon>Ecdysozoa</taxon>
        <taxon>Arthropoda</taxon>
        <taxon>Hexapoda</taxon>
        <taxon>Insecta</taxon>
        <taxon>Pterygota</taxon>
        <taxon>Neoptera</taxon>
        <taxon>Paraneoptera</taxon>
        <taxon>Hemiptera</taxon>
        <taxon>Sternorrhyncha</taxon>
        <taxon>Aphidomorpha</taxon>
        <taxon>Aphidoidea</taxon>
        <taxon>Aphididae</taxon>
        <taxon>Sipha</taxon>
    </lineage>
</organism>
<dbReference type="RefSeq" id="XP_025417024.1">
    <property type="nucleotide sequence ID" value="XM_025561239.1"/>
</dbReference>
<gene>
    <name evidence="2" type="primary">LOC112688169</name>
</gene>
<reference evidence="2" key="1">
    <citation type="submission" date="2025-08" db="UniProtKB">
        <authorList>
            <consortium name="RefSeq"/>
        </authorList>
    </citation>
    <scope>IDENTIFICATION</scope>
    <source>
        <tissue evidence="2">Whole body</tissue>
    </source>
</reference>
<protein>
    <submittedName>
        <fullName evidence="2">Uncharacterized protein LOC112688169</fullName>
    </submittedName>
</protein>
<dbReference type="AlphaFoldDB" id="A0A8B8G1B2"/>
<evidence type="ECO:0000313" key="2">
    <source>
        <dbReference type="RefSeq" id="XP_025417024.1"/>
    </source>
</evidence>
<dbReference type="Proteomes" id="UP000694846">
    <property type="component" value="Unplaced"/>
</dbReference>
<name>A0A8B8G1B2_9HEMI</name>
<proteinExistence type="predicted"/>
<accession>A0A8B8G1B2</accession>
<dbReference type="OrthoDB" id="6618525at2759"/>
<keyword evidence="1" id="KW-1185">Reference proteome</keyword>